<sequence length="142" mass="14778">MNASLHSRLELPDQRRAHGLALTLLSGLGLLSVLASGAPTLIGLGLWVLAAAPGGLGLRTLPGAATLSAGSDGGLWWQDPDRREACAVTGVQRYGPWQVLALEGAAERRRRAVLWLSLLSAEQRRSLGRMLAASAPAPAASV</sequence>
<reference evidence="1" key="1">
    <citation type="submission" date="2022-04" db="EMBL/GenBank/DDBJ databases">
        <title>Lysobacter sp. CAU 1642 isolated from sea sand.</title>
        <authorList>
            <person name="Kim W."/>
        </authorList>
    </citation>
    <scope>NUCLEOTIDE SEQUENCE</scope>
    <source>
        <strain evidence="1">CAU 1642</strain>
    </source>
</reference>
<keyword evidence="2" id="KW-1185">Reference proteome</keyword>
<gene>
    <name evidence="1" type="ORF">M0G41_04640</name>
</gene>
<organism evidence="1 2">
    <name type="scientific">Pseudomarimonas salicorniae</name>
    <dbReference type="NCBI Taxonomy" id="2933270"/>
    <lineage>
        <taxon>Bacteria</taxon>
        <taxon>Pseudomonadati</taxon>
        <taxon>Pseudomonadota</taxon>
        <taxon>Gammaproteobacteria</taxon>
        <taxon>Lysobacterales</taxon>
        <taxon>Lysobacteraceae</taxon>
        <taxon>Pseudomarimonas</taxon>
    </lineage>
</organism>
<name>A0ABT0GEH1_9GAMM</name>
<comment type="caution">
    <text evidence="1">The sequence shown here is derived from an EMBL/GenBank/DDBJ whole genome shotgun (WGS) entry which is preliminary data.</text>
</comment>
<protein>
    <recommendedName>
        <fullName evidence="3">Toxin CptA</fullName>
    </recommendedName>
</protein>
<dbReference type="RefSeq" id="WP_248205730.1">
    <property type="nucleotide sequence ID" value="NZ_JALNMH010000003.1"/>
</dbReference>
<dbReference type="Proteomes" id="UP001431449">
    <property type="component" value="Unassembled WGS sequence"/>
</dbReference>
<evidence type="ECO:0000313" key="1">
    <source>
        <dbReference type="EMBL" id="MCK7592955.1"/>
    </source>
</evidence>
<dbReference type="EMBL" id="JALNMH010000003">
    <property type="protein sequence ID" value="MCK7592955.1"/>
    <property type="molecule type" value="Genomic_DNA"/>
</dbReference>
<accession>A0ABT0GEH1</accession>
<proteinExistence type="predicted"/>
<evidence type="ECO:0008006" key="3">
    <source>
        <dbReference type="Google" id="ProtNLM"/>
    </source>
</evidence>
<evidence type="ECO:0000313" key="2">
    <source>
        <dbReference type="Proteomes" id="UP001431449"/>
    </source>
</evidence>